<reference evidence="3" key="1">
    <citation type="submission" date="2013-12" db="EMBL/GenBank/DDBJ databases">
        <title>The Genome Sequence of Aphanomyces astaci APO3.</title>
        <authorList>
            <consortium name="The Broad Institute Genomics Platform"/>
            <person name="Russ C."/>
            <person name="Tyler B."/>
            <person name="van West P."/>
            <person name="Dieguez-Uribeondo J."/>
            <person name="Young S.K."/>
            <person name="Zeng Q."/>
            <person name="Gargeya S."/>
            <person name="Fitzgerald M."/>
            <person name="Abouelleil A."/>
            <person name="Alvarado L."/>
            <person name="Chapman S.B."/>
            <person name="Gainer-Dewar J."/>
            <person name="Goldberg J."/>
            <person name="Griggs A."/>
            <person name="Gujja S."/>
            <person name="Hansen M."/>
            <person name="Howarth C."/>
            <person name="Imamovic A."/>
            <person name="Ireland A."/>
            <person name="Larimer J."/>
            <person name="McCowan C."/>
            <person name="Murphy C."/>
            <person name="Pearson M."/>
            <person name="Poon T.W."/>
            <person name="Priest M."/>
            <person name="Roberts A."/>
            <person name="Saif S."/>
            <person name="Shea T."/>
            <person name="Sykes S."/>
            <person name="Wortman J."/>
            <person name="Nusbaum C."/>
            <person name="Birren B."/>
        </authorList>
    </citation>
    <scope>NUCLEOTIDE SEQUENCE [LARGE SCALE GENOMIC DNA]</scope>
    <source>
        <strain evidence="3">APO3</strain>
    </source>
</reference>
<sequence length="300" mass="32595">MSDKVVYEVAGVLTDPNFQRMRHLALDLRDQVSSVSIILRSMVEADFGPYLTSRGLARRFPKHLKTSPIAFVPVSDDESSNNAGGDGVGTYIGDTEAFLDLCAQKYGVTDRLTSRDCLQKATEAWDNYRAHSRNLFCFLKFATDGQVYHDRVILELFDDICPKACENFAALCRPETQSGYAGLPIHRIVPGGWIQGGDVATGGRGDGVGGSMLHEDGVFEDEAFSVSHDKPGILSMANNGPHTNGAQFFITLAPLPWLDKSKVAFGRVVSGMKTIDAIGKLPTLFERPTLTCSIAACGQL</sequence>
<dbReference type="GO" id="GO:0005737">
    <property type="term" value="C:cytoplasm"/>
    <property type="evidence" value="ECO:0007669"/>
    <property type="project" value="TreeGrafter"/>
</dbReference>
<dbReference type="Gene3D" id="2.40.100.10">
    <property type="entry name" value="Cyclophilin-like"/>
    <property type="match status" value="1"/>
</dbReference>
<name>W4G944_APHAT</name>
<comment type="function">
    <text evidence="1">PPIases accelerate the folding of proteins. It catalyzes the cis-trans isomerization of proline imidic peptide bonds in oligopeptides.</text>
</comment>
<dbReference type="VEuPathDB" id="FungiDB:H257_10315"/>
<evidence type="ECO:0000256" key="1">
    <source>
        <dbReference type="RuleBase" id="RU363019"/>
    </source>
</evidence>
<dbReference type="EMBL" id="KI913140">
    <property type="protein sequence ID" value="ETV75478.1"/>
    <property type="molecule type" value="Genomic_DNA"/>
</dbReference>
<evidence type="ECO:0000259" key="2">
    <source>
        <dbReference type="PROSITE" id="PS50072"/>
    </source>
</evidence>
<keyword evidence="1" id="KW-0697">Rotamase</keyword>
<dbReference type="PANTHER" id="PTHR11071:SF561">
    <property type="entry name" value="PEPTIDYL-PROLYL CIS-TRANS ISOMERASE D-RELATED"/>
    <property type="match status" value="1"/>
</dbReference>
<dbReference type="OrthoDB" id="408413at2759"/>
<dbReference type="EC" id="5.2.1.8" evidence="1"/>
<evidence type="ECO:0000313" key="3">
    <source>
        <dbReference type="EMBL" id="ETV75478.1"/>
    </source>
</evidence>
<organism evidence="3">
    <name type="scientific">Aphanomyces astaci</name>
    <name type="common">Crayfish plague agent</name>
    <dbReference type="NCBI Taxonomy" id="112090"/>
    <lineage>
        <taxon>Eukaryota</taxon>
        <taxon>Sar</taxon>
        <taxon>Stramenopiles</taxon>
        <taxon>Oomycota</taxon>
        <taxon>Saprolegniomycetes</taxon>
        <taxon>Saprolegniales</taxon>
        <taxon>Verrucalvaceae</taxon>
        <taxon>Aphanomyces</taxon>
    </lineage>
</organism>
<dbReference type="PROSITE" id="PS50072">
    <property type="entry name" value="CSA_PPIASE_2"/>
    <property type="match status" value="1"/>
</dbReference>
<keyword evidence="1" id="KW-0413">Isomerase</keyword>
<dbReference type="InterPro" id="IPR029000">
    <property type="entry name" value="Cyclophilin-like_dom_sf"/>
</dbReference>
<dbReference type="RefSeq" id="XP_009835112.1">
    <property type="nucleotide sequence ID" value="XM_009836810.1"/>
</dbReference>
<gene>
    <name evidence="3" type="ORF">H257_10315</name>
</gene>
<dbReference type="InterPro" id="IPR002130">
    <property type="entry name" value="Cyclophilin-type_PPIase_dom"/>
</dbReference>
<feature type="domain" description="PPIase cyclophilin-type" evidence="2">
    <location>
        <begin position="151"/>
        <end position="299"/>
    </location>
</feature>
<dbReference type="STRING" id="112090.W4G944"/>
<dbReference type="SUPFAM" id="SSF50891">
    <property type="entry name" value="Cyclophilin-like"/>
    <property type="match status" value="1"/>
</dbReference>
<proteinExistence type="inferred from homology"/>
<dbReference type="PANTHER" id="PTHR11071">
    <property type="entry name" value="PEPTIDYL-PROLYL CIS-TRANS ISOMERASE"/>
    <property type="match status" value="1"/>
</dbReference>
<dbReference type="GeneID" id="20812311"/>
<dbReference type="AlphaFoldDB" id="W4G944"/>
<comment type="catalytic activity">
    <reaction evidence="1">
        <text>[protein]-peptidylproline (omega=180) = [protein]-peptidylproline (omega=0)</text>
        <dbReference type="Rhea" id="RHEA:16237"/>
        <dbReference type="Rhea" id="RHEA-COMP:10747"/>
        <dbReference type="Rhea" id="RHEA-COMP:10748"/>
        <dbReference type="ChEBI" id="CHEBI:83833"/>
        <dbReference type="ChEBI" id="CHEBI:83834"/>
        <dbReference type="EC" id="5.2.1.8"/>
    </reaction>
</comment>
<accession>W4G944</accession>
<protein>
    <recommendedName>
        <fullName evidence="1">Peptidyl-prolyl cis-trans isomerase</fullName>
        <shortName evidence="1">PPIase</shortName>
        <ecNumber evidence="1">5.2.1.8</ecNumber>
    </recommendedName>
</protein>
<dbReference type="GO" id="GO:0003755">
    <property type="term" value="F:peptidyl-prolyl cis-trans isomerase activity"/>
    <property type="evidence" value="ECO:0007669"/>
    <property type="project" value="UniProtKB-UniRule"/>
</dbReference>
<dbReference type="Pfam" id="PF00160">
    <property type="entry name" value="Pro_isomerase"/>
    <property type="match status" value="1"/>
</dbReference>
<comment type="similarity">
    <text evidence="1">Belongs to the cyclophilin-type PPIase family.</text>
</comment>
<dbReference type="PRINTS" id="PR00153">
    <property type="entry name" value="CSAPPISMRASE"/>
</dbReference>